<accession>A0A9P4MLI7</accession>
<dbReference type="PANTHER" id="PTHR15004">
    <property type="entry name" value="GLUTAMYL-TRNA(GLN) AMIDOTRANSFERASE SUBUNIT C, MITOCHONDRIAL"/>
    <property type="match status" value="1"/>
</dbReference>
<gene>
    <name evidence="2" type="ORF">K461DRAFT_294667</name>
</gene>
<dbReference type="Pfam" id="PF20978">
    <property type="entry name" value="Gta3"/>
    <property type="match status" value="1"/>
</dbReference>
<name>A0A9P4MLI7_9PEZI</name>
<dbReference type="PANTHER" id="PTHR15004:SF0">
    <property type="entry name" value="GLUTAMYL-TRNA(GLN) AMIDOTRANSFERASE SUBUNIT C, MITOCHONDRIAL"/>
    <property type="match status" value="1"/>
</dbReference>
<keyword evidence="3" id="KW-1185">Reference proteome</keyword>
<dbReference type="GO" id="GO:0070681">
    <property type="term" value="P:glutaminyl-tRNAGln biosynthesis via transamidation"/>
    <property type="evidence" value="ECO:0007669"/>
    <property type="project" value="TreeGrafter"/>
</dbReference>
<organism evidence="2 3">
    <name type="scientific">Myriangium duriaei CBS 260.36</name>
    <dbReference type="NCBI Taxonomy" id="1168546"/>
    <lineage>
        <taxon>Eukaryota</taxon>
        <taxon>Fungi</taxon>
        <taxon>Dikarya</taxon>
        <taxon>Ascomycota</taxon>
        <taxon>Pezizomycotina</taxon>
        <taxon>Dothideomycetes</taxon>
        <taxon>Dothideomycetidae</taxon>
        <taxon>Myriangiales</taxon>
        <taxon>Myriangiaceae</taxon>
        <taxon>Myriangium</taxon>
    </lineage>
</organism>
<dbReference type="OrthoDB" id="5522061at2759"/>
<dbReference type="GO" id="GO:0006450">
    <property type="term" value="P:regulation of translational fidelity"/>
    <property type="evidence" value="ECO:0007669"/>
    <property type="project" value="InterPro"/>
</dbReference>
<sequence length="202" mass="22704">MPPRLRISVQLRPSTIHIHFPVRSFSSTTTFASQAPTKNEKISPADLLATPSWDPSSLVPTPDDIRNAASHITPAQLRHLLRLSGLSPPSSPAEEQEMLATLGAQLHFVRQVQAAAASGDVSELEPLRSLRDETEEGIRESEVGRETLADVLNKEDLKGKYYPRPRRRKDVQRTEQDEEKWDVFANASRKVGRYFVVERVKT</sequence>
<dbReference type="EMBL" id="ML996087">
    <property type="protein sequence ID" value="KAF2151781.1"/>
    <property type="molecule type" value="Genomic_DNA"/>
</dbReference>
<dbReference type="GO" id="GO:0005739">
    <property type="term" value="C:mitochondrion"/>
    <property type="evidence" value="ECO:0007669"/>
    <property type="project" value="TreeGrafter"/>
</dbReference>
<reference evidence="2" key="1">
    <citation type="journal article" date="2020" name="Stud. Mycol.">
        <title>101 Dothideomycetes genomes: a test case for predicting lifestyles and emergence of pathogens.</title>
        <authorList>
            <person name="Haridas S."/>
            <person name="Albert R."/>
            <person name="Binder M."/>
            <person name="Bloem J."/>
            <person name="Labutti K."/>
            <person name="Salamov A."/>
            <person name="Andreopoulos B."/>
            <person name="Baker S."/>
            <person name="Barry K."/>
            <person name="Bills G."/>
            <person name="Bluhm B."/>
            <person name="Cannon C."/>
            <person name="Castanera R."/>
            <person name="Culley D."/>
            <person name="Daum C."/>
            <person name="Ezra D."/>
            <person name="Gonzalez J."/>
            <person name="Henrissat B."/>
            <person name="Kuo A."/>
            <person name="Liang C."/>
            <person name="Lipzen A."/>
            <person name="Lutzoni F."/>
            <person name="Magnuson J."/>
            <person name="Mondo S."/>
            <person name="Nolan M."/>
            <person name="Ohm R."/>
            <person name="Pangilinan J."/>
            <person name="Park H.-J."/>
            <person name="Ramirez L."/>
            <person name="Alfaro M."/>
            <person name="Sun H."/>
            <person name="Tritt A."/>
            <person name="Yoshinaga Y."/>
            <person name="Zwiers L.-H."/>
            <person name="Turgeon B."/>
            <person name="Goodwin S."/>
            <person name="Spatafora J."/>
            <person name="Crous P."/>
            <person name="Grigoriev I."/>
        </authorList>
    </citation>
    <scope>NUCLEOTIDE SEQUENCE</scope>
    <source>
        <strain evidence="2">CBS 260.36</strain>
    </source>
</reference>
<dbReference type="InterPro" id="IPR049545">
    <property type="entry name" value="Gta3_dom"/>
</dbReference>
<evidence type="ECO:0000313" key="3">
    <source>
        <dbReference type="Proteomes" id="UP000799439"/>
    </source>
</evidence>
<dbReference type="AlphaFoldDB" id="A0A9P4MLI7"/>
<proteinExistence type="predicted"/>
<dbReference type="Proteomes" id="UP000799439">
    <property type="component" value="Unassembled WGS sequence"/>
</dbReference>
<comment type="caution">
    <text evidence="2">The sequence shown here is derived from an EMBL/GenBank/DDBJ whole genome shotgun (WGS) entry which is preliminary data.</text>
</comment>
<evidence type="ECO:0000313" key="2">
    <source>
        <dbReference type="EMBL" id="KAF2151781.1"/>
    </source>
</evidence>
<feature type="domain" description="Glutamyl-tRNA amidotransferase complex subunit Gta3" evidence="1">
    <location>
        <begin position="67"/>
        <end position="120"/>
    </location>
</feature>
<evidence type="ECO:0000259" key="1">
    <source>
        <dbReference type="Pfam" id="PF20978"/>
    </source>
</evidence>
<protein>
    <recommendedName>
        <fullName evidence="1">Glutamyl-tRNA amidotransferase complex subunit Gta3 domain-containing protein</fullName>
    </recommendedName>
</protein>
<dbReference type="GO" id="GO:0030956">
    <property type="term" value="C:glutamyl-tRNA(Gln) amidotransferase complex"/>
    <property type="evidence" value="ECO:0007669"/>
    <property type="project" value="TreeGrafter"/>
</dbReference>
<dbReference type="GO" id="GO:0032543">
    <property type="term" value="P:mitochondrial translation"/>
    <property type="evidence" value="ECO:0007669"/>
    <property type="project" value="TreeGrafter"/>
</dbReference>
<dbReference type="InterPro" id="IPR003837">
    <property type="entry name" value="GatC"/>
</dbReference>